<evidence type="ECO:0000313" key="1">
    <source>
        <dbReference type="EMBL" id="CAG8491685.1"/>
    </source>
</evidence>
<evidence type="ECO:0000313" key="2">
    <source>
        <dbReference type="Proteomes" id="UP000789525"/>
    </source>
</evidence>
<dbReference type="EMBL" id="CAJVPT010003090">
    <property type="protein sequence ID" value="CAG8491685.1"/>
    <property type="molecule type" value="Genomic_DNA"/>
</dbReference>
<gene>
    <name evidence="1" type="ORF">ACOLOM_LOCUS2405</name>
</gene>
<protein>
    <submittedName>
        <fullName evidence="1">317_t:CDS:1</fullName>
    </submittedName>
</protein>
<dbReference type="Proteomes" id="UP000789525">
    <property type="component" value="Unassembled WGS sequence"/>
</dbReference>
<proteinExistence type="predicted"/>
<sequence length="748" mass="84594">MNQSTSPIKKEDSDLDFMEQFRYINGRRYHNVENVSYFLPNDNEEADRLSMQHYLAKHIWNGNFSSPVEEKLRSGRANVLDIGLAFFSFFNPTSILESNFEICSRPSVDVSNMWNNLENTPPNAGFLVHNLIQGVPFPERIMDFIHVRFMGLSFGELHWIKLINELIRVCKPGGWIEIMNLDYTPKNMGPATRLLMNSLVEFHKSKGCSIPSAKDFERYLRHNDRVTAIRTERKSTPLGNWSEKVGDIALLGFDCLFKAFKVFLAPYMNLDDKQYQKLLKEHDRQVNEYKTSFQTYRIYGRKSASIDKRSVKQVVEEIYSLIHPTIHPLDASDRVLVAIIKALIAIKNEPTNPRQLAACIQKYGFTTLGGSTPYATVSGHISTHFTRVRQKVVPRPILGKIHHPTLKNKINYYLLDSDNVLRDLLAQHFPSPSGVPSSSSSPYATITSTIIPTVHPQQHRQPISPPTSRASSPQSSNYKESEVIAESQRQTSVVESSCQSAEDITSCRHYLYAGSPISSPPIQEKILVYTNKPSEGGVRTFMTDDDTENDQSVSQEQKIQQMTNNENLMCTMYGVNEMEITPTSSSEELVPLSGKKRRASENGDAIRSRNMPRPTPAFLTNVNGLEVFVTNISVNGNEVRLMRRVDTNCVDRWSLLSAGGRKPRNGDKRWWVVDLSVSGDFVITLEDAQSLAAKLDIEQSLGIFLDPRLYDYFDVDLDLPTTSGACCGPLSGFAYWFQCVNPKKIFLG</sequence>
<comment type="caution">
    <text evidence="1">The sequence shown here is derived from an EMBL/GenBank/DDBJ whole genome shotgun (WGS) entry which is preliminary data.</text>
</comment>
<accession>A0ACA9KT44</accession>
<name>A0ACA9KT44_9GLOM</name>
<reference evidence="1" key="1">
    <citation type="submission" date="2021-06" db="EMBL/GenBank/DDBJ databases">
        <authorList>
            <person name="Kallberg Y."/>
            <person name="Tangrot J."/>
            <person name="Rosling A."/>
        </authorList>
    </citation>
    <scope>NUCLEOTIDE SEQUENCE</scope>
    <source>
        <strain evidence="1">CL356</strain>
    </source>
</reference>
<keyword evidence="2" id="KW-1185">Reference proteome</keyword>
<organism evidence="1 2">
    <name type="scientific">Acaulospora colombiana</name>
    <dbReference type="NCBI Taxonomy" id="27376"/>
    <lineage>
        <taxon>Eukaryota</taxon>
        <taxon>Fungi</taxon>
        <taxon>Fungi incertae sedis</taxon>
        <taxon>Mucoromycota</taxon>
        <taxon>Glomeromycotina</taxon>
        <taxon>Glomeromycetes</taxon>
        <taxon>Diversisporales</taxon>
        <taxon>Acaulosporaceae</taxon>
        <taxon>Acaulospora</taxon>
    </lineage>
</organism>